<name>A0A2R5G597_NOSCO</name>
<keyword evidence="4" id="KW-0648">Protein biosynthesis</keyword>
<dbReference type="PANTHER" id="PTHR22594">
    <property type="entry name" value="ASPARTYL/LYSYL-TRNA SYNTHETASE"/>
    <property type="match status" value="1"/>
</dbReference>
<dbReference type="Pfam" id="PF00152">
    <property type="entry name" value="tRNA-synt_2"/>
    <property type="match status" value="1"/>
</dbReference>
<evidence type="ECO:0000313" key="8">
    <source>
        <dbReference type="Proteomes" id="UP000245124"/>
    </source>
</evidence>
<sequence>MKHPFLYKSELIWKVREFLHQKEFIEMATPIIRQNDCDQFFRRLQLKDNRYLRDSAAYGLRYNLGIADKIFEIAPCFRSDTPDNTHLCEFLMLDLYARNHCMADVIKLAQDILQLFYEGPIGYLSFAEFVRDQYGIDFFDDPNAEVEFSTYLQENYGYNHPSFLKRLDQFIIDHVEPMSKDCCLIVVDFPLVAEFRSMRRKETAGVADRFEFQINGIEVFHGYADETDLGLLGERAKKQGQFGPEEQIMIQLLSEGKVPVQSAGFGFGIERLCQVCTQEKDIRIFTTSKEFV</sequence>
<dbReference type="GO" id="GO:0006422">
    <property type="term" value="P:aspartyl-tRNA aminoacylation"/>
    <property type="evidence" value="ECO:0007669"/>
    <property type="project" value="TreeGrafter"/>
</dbReference>
<feature type="domain" description="Aminoacyl-transfer RNA synthetases class-II family profile" evidence="6">
    <location>
        <begin position="1"/>
        <end position="272"/>
    </location>
</feature>
<dbReference type="OrthoDB" id="9802326at2"/>
<evidence type="ECO:0000256" key="3">
    <source>
        <dbReference type="ARBA" id="ARBA00022840"/>
    </source>
</evidence>
<dbReference type="RefSeq" id="WP_109013482.1">
    <property type="nucleotide sequence ID" value="NZ_BDUD01000006.1"/>
</dbReference>
<keyword evidence="8" id="KW-1185">Reference proteome</keyword>
<evidence type="ECO:0000256" key="5">
    <source>
        <dbReference type="ARBA" id="ARBA00023146"/>
    </source>
</evidence>
<reference evidence="7 8" key="1">
    <citation type="submission" date="2017-06" db="EMBL/GenBank/DDBJ databases">
        <title>Genome sequencing of cyanobaciteial culture collection at National Institute for Environmental Studies (NIES).</title>
        <authorList>
            <person name="Hirose Y."/>
            <person name="Shimura Y."/>
            <person name="Fujisawa T."/>
            <person name="Nakamura Y."/>
            <person name="Kawachi M."/>
        </authorList>
    </citation>
    <scope>NUCLEOTIDE SEQUENCE [LARGE SCALE GENOMIC DNA]</scope>
    <source>
        <strain evidence="7 8">NIES-4072</strain>
    </source>
</reference>
<dbReference type="InterPro" id="IPR045864">
    <property type="entry name" value="aa-tRNA-synth_II/BPL/LPL"/>
</dbReference>
<evidence type="ECO:0000256" key="1">
    <source>
        <dbReference type="ARBA" id="ARBA00022598"/>
    </source>
</evidence>
<keyword evidence="1" id="KW-0436">Ligase</keyword>
<gene>
    <name evidence="7" type="primary">lysS_1</name>
    <name evidence="7" type="ORF">NIES4072_73350</name>
</gene>
<keyword evidence="3" id="KW-0067">ATP-binding</keyword>
<dbReference type="PROSITE" id="PS50862">
    <property type="entry name" value="AA_TRNA_LIGASE_II"/>
    <property type="match status" value="1"/>
</dbReference>
<dbReference type="SUPFAM" id="SSF55681">
    <property type="entry name" value="Class II aaRS and biotin synthetases"/>
    <property type="match status" value="1"/>
</dbReference>
<dbReference type="InterPro" id="IPR004364">
    <property type="entry name" value="Aa-tRNA-synt_II"/>
</dbReference>
<accession>A0A2R5G597</accession>
<dbReference type="GO" id="GO:0004815">
    <property type="term" value="F:aspartate-tRNA ligase activity"/>
    <property type="evidence" value="ECO:0007669"/>
    <property type="project" value="TreeGrafter"/>
</dbReference>
<dbReference type="PANTHER" id="PTHR22594:SF5">
    <property type="entry name" value="ASPARTATE--TRNA LIGASE, MITOCHONDRIAL"/>
    <property type="match status" value="1"/>
</dbReference>
<dbReference type="GO" id="GO:0005524">
    <property type="term" value="F:ATP binding"/>
    <property type="evidence" value="ECO:0007669"/>
    <property type="project" value="UniProtKB-KW"/>
</dbReference>
<evidence type="ECO:0000259" key="6">
    <source>
        <dbReference type="PROSITE" id="PS50862"/>
    </source>
</evidence>
<evidence type="ECO:0000313" key="7">
    <source>
        <dbReference type="EMBL" id="GBG23623.1"/>
    </source>
</evidence>
<proteinExistence type="predicted"/>
<keyword evidence="2" id="KW-0547">Nucleotide-binding</keyword>
<dbReference type="InterPro" id="IPR006195">
    <property type="entry name" value="aa-tRNA-synth_II"/>
</dbReference>
<dbReference type="AlphaFoldDB" id="A0A2R5G597"/>
<comment type="caution">
    <text evidence="7">The sequence shown here is derived from an EMBL/GenBank/DDBJ whole genome shotgun (WGS) entry which is preliminary data.</text>
</comment>
<keyword evidence="5 7" id="KW-0030">Aminoacyl-tRNA synthetase</keyword>
<organism evidence="7 8">
    <name type="scientific">Nostoc commune NIES-4072</name>
    <dbReference type="NCBI Taxonomy" id="2005467"/>
    <lineage>
        <taxon>Bacteria</taxon>
        <taxon>Bacillati</taxon>
        <taxon>Cyanobacteriota</taxon>
        <taxon>Cyanophyceae</taxon>
        <taxon>Nostocales</taxon>
        <taxon>Nostocaceae</taxon>
        <taxon>Nostoc</taxon>
    </lineage>
</organism>
<protein>
    <submittedName>
        <fullName evidence="7">Lysyl-tRNA synthetase</fullName>
    </submittedName>
</protein>
<evidence type="ECO:0000256" key="2">
    <source>
        <dbReference type="ARBA" id="ARBA00022741"/>
    </source>
</evidence>
<dbReference type="EMBL" id="BDUD01000006">
    <property type="protein sequence ID" value="GBG23623.1"/>
    <property type="molecule type" value="Genomic_DNA"/>
</dbReference>
<dbReference type="Gene3D" id="3.30.930.10">
    <property type="entry name" value="Bira Bifunctional Protein, Domain 2"/>
    <property type="match status" value="1"/>
</dbReference>
<dbReference type="Proteomes" id="UP000245124">
    <property type="component" value="Unassembled WGS sequence"/>
</dbReference>
<evidence type="ECO:0000256" key="4">
    <source>
        <dbReference type="ARBA" id="ARBA00022917"/>
    </source>
</evidence>